<name>A0A2R5EN27_9BACL</name>
<dbReference type="Pfam" id="PF02452">
    <property type="entry name" value="PemK_toxin"/>
    <property type="match status" value="1"/>
</dbReference>
<dbReference type="Proteomes" id="UP000245202">
    <property type="component" value="Unassembled WGS sequence"/>
</dbReference>
<proteinExistence type="inferred from homology"/>
<dbReference type="InterPro" id="IPR011067">
    <property type="entry name" value="Plasmid_toxin/cell-grow_inhib"/>
</dbReference>
<dbReference type="RefSeq" id="WP_181376597.1">
    <property type="nucleotide sequence ID" value="NZ_BDQX01000136.1"/>
</dbReference>
<evidence type="ECO:0008006" key="5">
    <source>
        <dbReference type="Google" id="ProtNLM"/>
    </source>
</evidence>
<dbReference type="Gene3D" id="2.30.30.110">
    <property type="match status" value="1"/>
</dbReference>
<dbReference type="PANTHER" id="PTHR33988">
    <property type="entry name" value="ENDORIBONUCLEASE MAZF-RELATED"/>
    <property type="match status" value="1"/>
</dbReference>
<organism evidence="3 4">
    <name type="scientific">Paenibacillus agaridevorans</name>
    <dbReference type="NCBI Taxonomy" id="171404"/>
    <lineage>
        <taxon>Bacteria</taxon>
        <taxon>Bacillati</taxon>
        <taxon>Bacillota</taxon>
        <taxon>Bacilli</taxon>
        <taxon>Bacillales</taxon>
        <taxon>Paenibacillaceae</taxon>
        <taxon>Paenibacillus</taxon>
    </lineage>
</organism>
<dbReference type="InterPro" id="IPR003477">
    <property type="entry name" value="PemK-like"/>
</dbReference>
<sequence>MTGYKQGEVLLANVFASGLGEMKKRPVVVVGNEMVVDIDVLIAPVTSSGARTSFDVEIQHWEAAGLAKPSVARTSKLHAIPLNSIIRSLGQLHDSDLRAVLAKCKELF</sequence>
<dbReference type="GO" id="GO:0004521">
    <property type="term" value="F:RNA endonuclease activity"/>
    <property type="evidence" value="ECO:0007669"/>
    <property type="project" value="TreeGrafter"/>
</dbReference>
<comment type="caution">
    <text evidence="3">The sequence shown here is derived from an EMBL/GenBank/DDBJ whole genome shotgun (WGS) entry which is preliminary data.</text>
</comment>
<dbReference type="GO" id="GO:0016075">
    <property type="term" value="P:rRNA catabolic process"/>
    <property type="evidence" value="ECO:0007669"/>
    <property type="project" value="TreeGrafter"/>
</dbReference>
<dbReference type="GO" id="GO:0003677">
    <property type="term" value="F:DNA binding"/>
    <property type="evidence" value="ECO:0007669"/>
    <property type="project" value="InterPro"/>
</dbReference>
<dbReference type="SUPFAM" id="SSF50118">
    <property type="entry name" value="Cell growth inhibitor/plasmid maintenance toxic component"/>
    <property type="match status" value="1"/>
</dbReference>
<dbReference type="GO" id="GO:0006402">
    <property type="term" value="P:mRNA catabolic process"/>
    <property type="evidence" value="ECO:0007669"/>
    <property type="project" value="TreeGrafter"/>
</dbReference>
<keyword evidence="4" id="KW-1185">Reference proteome</keyword>
<evidence type="ECO:0000313" key="4">
    <source>
        <dbReference type="Proteomes" id="UP000245202"/>
    </source>
</evidence>
<reference evidence="3 4" key="1">
    <citation type="submission" date="2017-08" db="EMBL/GenBank/DDBJ databases">
        <title>Substantial Increase in Enzyme Production by Combined Drug-Resistance Mutations in Paenibacillus agaridevorans.</title>
        <authorList>
            <person name="Tanaka Y."/>
            <person name="Funane K."/>
            <person name="Hosaka T."/>
            <person name="Shiwa Y."/>
            <person name="Fujita N."/>
            <person name="Miyazaki T."/>
            <person name="Yoshikawa H."/>
            <person name="Murakami K."/>
            <person name="Kasahara K."/>
            <person name="Inaoka T."/>
            <person name="Hiraga Y."/>
            <person name="Ochi K."/>
        </authorList>
    </citation>
    <scope>NUCLEOTIDE SEQUENCE [LARGE SCALE GENOMIC DNA]</scope>
    <source>
        <strain evidence="3 4">T-3040</strain>
    </source>
</reference>
<evidence type="ECO:0000313" key="3">
    <source>
        <dbReference type="EMBL" id="GBG08086.1"/>
    </source>
</evidence>
<evidence type="ECO:0000256" key="2">
    <source>
        <dbReference type="ARBA" id="ARBA00022649"/>
    </source>
</evidence>
<evidence type="ECO:0000256" key="1">
    <source>
        <dbReference type="ARBA" id="ARBA00007521"/>
    </source>
</evidence>
<comment type="similarity">
    <text evidence="1">Belongs to the PemK/MazF family.</text>
</comment>
<protein>
    <recommendedName>
        <fullName evidence="5">MazF family transcriptional regulator</fullName>
    </recommendedName>
</protein>
<accession>A0A2R5EN27</accession>
<dbReference type="PANTHER" id="PTHR33988:SF2">
    <property type="entry name" value="ENDORIBONUCLEASE MAZF"/>
    <property type="match status" value="1"/>
</dbReference>
<gene>
    <name evidence="3" type="ORF">PAT3040_02653</name>
</gene>
<dbReference type="EMBL" id="BDQX01000136">
    <property type="protein sequence ID" value="GBG08086.1"/>
    <property type="molecule type" value="Genomic_DNA"/>
</dbReference>
<keyword evidence="2" id="KW-1277">Toxin-antitoxin system</keyword>
<dbReference type="AlphaFoldDB" id="A0A2R5EN27"/>